<name>A0ABZ3J8L5_SPOA4</name>
<dbReference type="PROSITE" id="PS50943">
    <property type="entry name" value="HTH_CROC1"/>
    <property type="match status" value="1"/>
</dbReference>
<feature type="domain" description="HTH cro/C1-type" evidence="1">
    <location>
        <begin position="6"/>
        <end position="60"/>
    </location>
</feature>
<dbReference type="RefSeq" id="WP_093793179.1">
    <property type="nucleotide sequence ID" value="NZ_CP155571.1"/>
</dbReference>
<dbReference type="SUPFAM" id="SSF47413">
    <property type="entry name" value="lambda repressor-like DNA-binding domains"/>
    <property type="match status" value="1"/>
</dbReference>
<dbReference type="Gene3D" id="1.10.260.40">
    <property type="entry name" value="lambda repressor-like DNA-binding domains"/>
    <property type="match status" value="1"/>
</dbReference>
<dbReference type="SMART" id="SM00530">
    <property type="entry name" value="HTH_XRE"/>
    <property type="match status" value="1"/>
</dbReference>
<gene>
    <name evidence="2" type="ORF">SPACI_048450</name>
</gene>
<evidence type="ECO:0000313" key="2">
    <source>
        <dbReference type="EMBL" id="XFO74734.1"/>
    </source>
</evidence>
<dbReference type="InterPro" id="IPR001387">
    <property type="entry name" value="Cro/C1-type_HTH"/>
</dbReference>
<protein>
    <recommendedName>
        <fullName evidence="1">HTH cro/C1-type domain-containing protein</fullName>
    </recommendedName>
</protein>
<sequence>MKRWRLYLERTKHGFTQEQIARKLGLSKQGYNNIELGRRGASTEIWDALEDMFGVDQRVLRAVTEEKEEEEDHLWDYQAETGSFFSSPYDFAFVIHTSI</sequence>
<keyword evidence="3" id="KW-1185">Reference proteome</keyword>
<dbReference type="Pfam" id="PF01381">
    <property type="entry name" value="HTH_3"/>
    <property type="match status" value="1"/>
</dbReference>
<dbReference type="EMBL" id="CP155571">
    <property type="protein sequence ID" value="XFO74734.1"/>
    <property type="molecule type" value="Genomic_DNA"/>
</dbReference>
<reference evidence="2" key="1">
    <citation type="submission" date="2024-05" db="EMBL/GenBank/DDBJ databases">
        <title>Isolation and characterization of Sporomusa carbonis sp. nov., a carboxydotrophic hydrogenogen in the genus of Sporomusa isolated from a charcoal burning pile.</title>
        <authorList>
            <person name="Boeer T."/>
            <person name="Rosenbaum F."/>
            <person name="Eysell L."/>
            <person name="Mueller V."/>
            <person name="Daniel R."/>
            <person name="Poehlein A."/>
        </authorList>
    </citation>
    <scope>NUCLEOTIDE SEQUENCE [LARGE SCALE GENOMIC DNA]</scope>
    <source>
        <strain evidence="2">DSM 3132</strain>
    </source>
</reference>
<dbReference type="Proteomes" id="UP000216052">
    <property type="component" value="Chromosome"/>
</dbReference>
<organism evidence="2 3">
    <name type="scientific">Sporomusa acidovorans (strain ATCC 49682 / DSM 3132 / Mol)</name>
    <dbReference type="NCBI Taxonomy" id="1123286"/>
    <lineage>
        <taxon>Bacteria</taxon>
        <taxon>Bacillati</taxon>
        <taxon>Bacillota</taxon>
        <taxon>Negativicutes</taxon>
        <taxon>Selenomonadales</taxon>
        <taxon>Sporomusaceae</taxon>
        <taxon>Sporomusa</taxon>
    </lineage>
</organism>
<accession>A0ABZ3J8L5</accession>
<dbReference type="InterPro" id="IPR010982">
    <property type="entry name" value="Lambda_DNA-bd_dom_sf"/>
</dbReference>
<dbReference type="CDD" id="cd00093">
    <property type="entry name" value="HTH_XRE"/>
    <property type="match status" value="1"/>
</dbReference>
<proteinExistence type="predicted"/>
<evidence type="ECO:0000259" key="1">
    <source>
        <dbReference type="PROSITE" id="PS50943"/>
    </source>
</evidence>
<evidence type="ECO:0000313" key="3">
    <source>
        <dbReference type="Proteomes" id="UP000216052"/>
    </source>
</evidence>